<dbReference type="Pfam" id="PF08666">
    <property type="entry name" value="SAF"/>
    <property type="match status" value="1"/>
</dbReference>
<dbReference type="SUPFAM" id="SSF51269">
    <property type="entry name" value="AFP III-like domain"/>
    <property type="match status" value="1"/>
</dbReference>
<protein>
    <submittedName>
        <fullName evidence="2">N-acetylneuraminate synthase</fullName>
        <ecNumber evidence="2">2.5.1.56</ecNumber>
    </submittedName>
</protein>
<dbReference type="InterPro" id="IPR036732">
    <property type="entry name" value="AFP_Neu5c_C_sf"/>
</dbReference>
<dbReference type="InterPro" id="IPR013785">
    <property type="entry name" value="Aldolase_TIM"/>
</dbReference>
<feature type="domain" description="AFP-like" evidence="1">
    <location>
        <begin position="296"/>
        <end position="351"/>
    </location>
</feature>
<proteinExistence type="predicted"/>
<evidence type="ECO:0000259" key="1">
    <source>
        <dbReference type="PROSITE" id="PS50844"/>
    </source>
</evidence>
<dbReference type="NCBIfam" id="TIGR03586">
    <property type="entry name" value="PseI"/>
    <property type="match status" value="1"/>
</dbReference>
<dbReference type="InterPro" id="IPR006190">
    <property type="entry name" value="SAF_AFP_Neu5Ac"/>
</dbReference>
<dbReference type="Gene3D" id="3.90.1210.10">
    <property type="entry name" value="Antifreeze-like/N-acetylneuraminic acid synthase C-terminal domain"/>
    <property type="match status" value="1"/>
</dbReference>
<evidence type="ECO:0000313" key="2">
    <source>
        <dbReference type="EMBL" id="MDQ0368469.1"/>
    </source>
</evidence>
<dbReference type="SMART" id="SM00858">
    <property type="entry name" value="SAF"/>
    <property type="match status" value="1"/>
</dbReference>
<dbReference type="PANTHER" id="PTHR42966:SF2">
    <property type="entry name" value="PSEUDAMINIC ACID SYNTHASE"/>
    <property type="match status" value="1"/>
</dbReference>
<organism evidence="2 3">
    <name type="scientific">Catenuloplanes indicus</name>
    <dbReference type="NCBI Taxonomy" id="137267"/>
    <lineage>
        <taxon>Bacteria</taxon>
        <taxon>Bacillati</taxon>
        <taxon>Actinomycetota</taxon>
        <taxon>Actinomycetes</taxon>
        <taxon>Micromonosporales</taxon>
        <taxon>Micromonosporaceae</taxon>
        <taxon>Catenuloplanes</taxon>
    </lineage>
</organism>
<evidence type="ECO:0000313" key="3">
    <source>
        <dbReference type="Proteomes" id="UP001240236"/>
    </source>
</evidence>
<gene>
    <name evidence="2" type="ORF">J2S42_005138</name>
</gene>
<dbReference type="EC" id="2.5.1.56" evidence="2"/>
<dbReference type="SUPFAM" id="SSF51569">
    <property type="entry name" value="Aldolase"/>
    <property type="match status" value="1"/>
</dbReference>
<dbReference type="CDD" id="cd11615">
    <property type="entry name" value="SAF_NeuB_like"/>
    <property type="match status" value="1"/>
</dbReference>
<dbReference type="InterPro" id="IPR051690">
    <property type="entry name" value="PseI-like"/>
</dbReference>
<comment type="caution">
    <text evidence="2">The sequence shown here is derived from an EMBL/GenBank/DDBJ whole genome shotgun (WGS) entry which is preliminary data.</text>
</comment>
<reference evidence="2 3" key="1">
    <citation type="submission" date="2023-07" db="EMBL/GenBank/DDBJ databases">
        <title>Sequencing the genomes of 1000 actinobacteria strains.</title>
        <authorList>
            <person name="Klenk H.-P."/>
        </authorList>
    </citation>
    <scope>NUCLEOTIDE SEQUENCE [LARGE SCALE GENOMIC DNA]</scope>
    <source>
        <strain evidence="2 3">DSM 44709</strain>
    </source>
</reference>
<accession>A0AAE3W2V8</accession>
<dbReference type="EMBL" id="JAUSUZ010000001">
    <property type="protein sequence ID" value="MDQ0368469.1"/>
    <property type="molecule type" value="Genomic_DNA"/>
</dbReference>
<dbReference type="Pfam" id="PF03102">
    <property type="entry name" value="NeuB"/>
    <property type="match status" value="1"/>
</dbReference>
<sequence length="351" mass="37626">MTDRQTRIDHQYVGTAHPPFVIAEMSGNHNGDLRRALRIVDAIADAGASALKIQTYRADTLTIDVDGPRFRISDGHELWGGENLYRLYERAHTPWEWHEPIFDRARERGLTAFSSPFDPTAIDLLEKLNAPAYKIASSELVDLPLIRLAASTGKPLIMSTGMASVAEIDAAVRAARGAGCADPILLSCTATYPAPVEAANLRRIPVLADAFATIAGLSDHTPGIGVAVASVALGAAVIEKHVTLSRAEGGVDAEFSLEPAELAALVVEARRAHAALGSPRIGADQSEEEGLRYRRSLYVVEDVTAGDLVTRDNVRSIRPAGGLPPGDIDLVLGRTFRASYPKGTPLTWDIV</sequence>
<dbReference type="RefSeq" id="WP_307243040.1">
    <property type="nucleotide sequence ID" value="NZ_JAUSUZ010000001.1"/>
</dbReference>
<dbReference type="GO" id="GO:0047444">
    <property type="term" value="F:N-acylneuraminate-9-phosphate synthase activity"/>
    <property type="evidence" value="ECO:0007669"/>
    <property type="project" value="TreeGrafter"/>
</dbReference>
<dbReference type="PROSITE" id="PS50844">
    <property type="entry name" value="AFP_LIKE"/>
    <property type="match status" value="1"/>
</dbReference>
<dbReference type="PANTHER" id="PTHR42966">
    <property type="entry name" value="N-ACETYLNEURAMINATE SYNTHASE"/>
    <property type="match status" value="1"/>
</dbReference>
<dbReference type="GO" id="GO:0050462">
    <property type="term" value="F:N-acetylneuraminate synthase activity"/>
    <property type="evidence" value="ECO:0007669"/>
    <property type="project" value="UniProtKB-EC"/>
</dbReference>
<dbReference type="InterPro" id="IPR020030">
    <property type="entry name" value="Pseudaminic_synth_PseI"/>
</dbReference>
<dbReference type="InterPro" id="IPR013132">
    <property type="entry name" value="PseI/NeuA/B-like_N"/>
</dbReference>
<name>A0AAE3W2V8_9ACTN</name>
<dbReference type="InterPro" id="IPR013974">
    <property type="entry name" value="SAF"/>
</dbReference>
<dbReference type="Proteomes" id="UP001240236">
    <property type="component" value="Unassembled WGS sequence"/>
</dbReference>
<dbReference type="InterPro" id="IPR057736">
    <property type="entry name" value="SAF_PseI/NeuA/NeuB"/>
</dbReference>
<keyword evidence="3" id="KW-1185">Reference proteome</keyword>
<dbReference type="AlphaFoldDB" id="A0AAE3W2V8"/>
<dbReference type="GO" id="GO:0016051">
    <property type="term" value="P:carbohydrate biosynthetic process"/>
    <property type="evidence" value="ECO:0007669"/>
    <property type="project" value="InterPro"/>
</dbReference>
<dbReference type="Gene3D" id="3.20.20.70">
    <property type="entry name" value="Aldolase class I"/>
    <property type="match status" value="1"/>
</dbReference>
<keyword evidence="2" id="KW-0808">Transferase</keyword>